<evidence type="ECO:0000256" key="4">
    <source>
        <dbReference type="ARBA" id="ARBA00022763"/>
    </source>
</evidence>
<dbReference type="CDD" id="cd01458">
    <property type="entry name" value="vWA_ku"/>
    <property type="match status" value="1"/>
</dbReference>
<dbReference type="Pfam" id="PF03731">
    <property type="entry name" value="Ku_N"/>
    <property type="match status" value="1"/>
</dbReference>
<dbReference type="GO" id="GO:0005524">
    <property type="term" value="F:ATP binding"/>
    <property type="evidence" value="ECO:0007669"/>
    <property type="project" value="UniProtKB-KW"/>
</dbReference>
<keyword evidence="4" id="KW-0227">DNA damage</keyword>
<sequence>MNEEQEGGELDGGGAECLHPVRSSAAYRDLIALVFTNYGTEQSKNPTNSFKNVYVYHDLDEPGTSTPLRSLRGRVQEVDALRGSKGAELAAETMGSGETSLGAALWCCANLYSDIKLRLSHKRLMLFTCRDDPHGGTVPRTEQARTKAGDLKETGVVIDLMHLMKPGGFDVSLFFRDVISPPEDESELGLQLEPCDKLDDLQKRVRAKEQKKRAMASCVLGGEVKIAVGVYATAVQARKPGAIKLYQKTNEQVRSKSRIFHTQTGSLLLPSEIKKAQVYGKKQIVLEKDEVDSLKKFGDPELYLMGFKPMEKLKVHHHIRPSVFIYPEEGEVKGSSCLFSALLKNPPRFVALVPQEEELDQGHVQVTPPGFNVIYLPFADDVRTLDPPQSPCASQTQVDKMKEIITKLRFKYRSDAFENPVIQQHYRNLEALALDMTAPEETEDLILPKVDQMDQRLGILADEFRQMVYPDHYNPDAKPGAKRKTETNGGGAEKKPKVEVPEDELRAHATNGTLGKLTVPVLKDACKQFGIRTTGTKKQDLFGFSTTGLIESRDMECKCDSDDAASGWLSSGNRRWGLSLVVGYVFYRFSQTLPALIRWRIRLFCSLTGKKVSPRVHGDKYL</sequence>
<dbReference type="NCBIfam" id="TIGR00578">
    <property type="entry name" value="ku70"/>
    <property type="match status" value="1"/>
</dbReference>
<accession>A0AAV2LRD3</accession>
<dbReference type="SUPFAM" id="SSF53300">
    <property type="entry name" value="vWA-like"/>
    <property type="match status" value="1"/>
</dbReference>
<dbReference type="GO" id="GO:0043564">
    <property type="term" value="C:Ku70:Ku80 complex"/>
    <property type="evidence" value="ECO:0007669"/>
    <property type="project" value="InterPro"/>
</dbReference>
<dbReference type="AlphaFoldDB" id="A0AAV2LRD3"/>
<dbReference type="InterPro" id="IPR036361">
    <property type="entry name" value="SAP_dom_sf"/>
</dbReference>
<evidence type="ECO:0000256" key="7">
    <source>
        <dbReference type="ARBA" id="ARBA00022840"/>
    </source>
</evidence>
<dbReference type="CDD" id="cd00788">
    <property type="entry name" value="KU70"/>
    <property type="match status" value="1"/>
</dbReference>
<dbReference type="FunFam" id="1.10.720.30:FF:000007">
    <property type="entry name" value="X-ray repair cross complementing 6"/>
    <property type="match status" value="1"/>
</dbReference>
<dbReference type="InterPro" id="IPR006165">
    <property type="entry name" value="Ku70"/>
</dbReference>
<comment type="similarity">
    <text evidence="2">Belongs to the ku70 family.</text>
</comment>
<dbReference type="PIRSF" id="PIRSF003033">
    <property type="entry name" value="Ku70"/>
    <property type="match status" value="1"/>
</dbReference>
<dbReference type="Pfam" id="PF03730">
    <property type="entry name" value="Ku_C"/>
    <property type="match status" value="1"/>
</dbReference>
<dbReference type="GO" id="GO:0016787">
    <property type="term" value="F:hydrolase activity"/>
    <property type="evidence" value="ECO:0007669"/>
    <property type="project" value="UniProtKB-KW"/>
</dbReference>
<evidence type="ECO:0000256" key="5">
    <source>
        <dbReference type="ARBA" id="ARBA00022801"/>
    </source>
</evidence>
<dbReference type="GO" id="GO:0000723">
    <property type="term" value="P:telomere maintenance"/>
    <property type="evidence" value="ECO:0007669"/>
    <property type="project" value="InterPro"/>
</dbReference>
<dbReference type="SMART" id="SM00559">
    <property type="entry name" value="Ku78"/>
    <property type="match status" value="1"/>
</dbReference>
<evidence type="ECO:0000256" key="2">
    <source>
        <dbReference type="ARBA" id="ARBA00005240"/>
    </source>
</evidence>
<keyword evidence="6" id="KW-0347">Helicase</keyword>
<keyword evidence="15" id="KW-1185">Reference proteome</keyword>
<dbReference type="FunFam" id="4.10.970.10:FF:000001">
    <property type="entry name" value="X-ray repair cross-complementing protein 6 isoform X1"/>
    <property type="match status" value="1"/>
</dbReference>
<dbReference type="InterPro" id="IPR036465">
    <property type="entry name" value="vWFA_dom_sf"/>
</dbReference>
<protein>
    <recommendedName>
        <fullName evidence="13">Ku domain-containing protein</fullName>
    </recommendedName>
</protein>
<evidence type="ECO:0000256" key="3">
    <source>
        <dbReference type="ARBA" id="ARBA00022741"/>
    </source>
</evidence>
<dbReference type="InterPro" id="IPR027388">
    <property type="entry name" value="Ku70_bridge/pillars_dom_sf"/>
</dbReference>
<dbReference type="GO" id="GO:0003684">
    <property type="term" value="F:damaged DNA binding"/>
    <property type="evidence" value="ECO:0007669"/>
    <property type="project" value="InterPro"/>
</dbReference>
<evidence type="ECO:0000256" key="6">
    <source>
        <dbReference type="ARBA" id="ARBA00022806"/>
    </source>
</evidence>
<keyword evidence="7" id="KW-0067">ATP-binding</keyword>
<dbReference type="InterPro" id="IPR005160">
    <property type="entry name" value="Ku_C"/>
</dbReference>
<reference evidence="14 15" key="1">
    <citation type="submission" date="2024-04" db="EMBL/GenBank/DDBJ databases">
        <authorList>
            <person name="Waldvogel A.-M."/>
            <person name="Schoenle A."/>
        </authorList>
    </citation>
    <scope>NUCLEOTIDE SEQUENCE [LARGE SCALE GENOMIC DNA]</scope>
</reference>
<dbReference type="InterPro" id="IPR006164">
    <property type="entry name" value="DNA_bd_Ku70/Ku80"/>
</dbReference>
<keyword evidence="5" id="KW-0378">Hydrolase</keyword>
<dbReference type="SUPFAM" id="SSF68906">
    <property type="entry name" value="SAP domain"/>
    <property type="match status" value="1"/>
</dbReference>
<evidence type="ECO:0000259" key="13">
    <source>
        <dbReference type="SMART" id="SM00559"/>
    </source>
</evidence>
<evidence type="ECO:0000256" key="1">
    <source>
        <dbReference type="ARBA" id="ARBA00004123"/>
    </source>
</evidence>
<dbReference type="GO" id="GO:0042162">
    <property type="term" value="F:telomeric DNA binding"/>
    <property type="evidence" value="ECO:0007669"/>
    <property type="project" value="InterPro"/>
</dbReference>
<organism evidence="14 15">
    <name type="scientific">Knipowitschia caucasica</name>
    <name type="common">Caucasian dwarf goby</name>
    <name type="synonym">Pomatoschistus caucasicus</name>
    <dbReference type="NCBI Taxonomy" id="637954"/>
    <lineage>
        <taxon>Eukaryota</taxon>
        <taxon>Metazoa</taxon>
        <taxon>Chordata</taxon>
        <taxon>Craniata</taxon>
        <taxon>Vertebrata</taxon>
        <taxon>Euteleostomi</taxon>
        <taxon>Actinopterygii</taxon>
        <taxon>Neopterygii</taxon>
        <taxon>Teleostei</taxon>
        <taxon>Neoteleostei</taxon>
        <taxon>Acanthomorphata</taxon>
        <taxon>Gobiaria</taxon>
        <taxon>Gobiiformes</taxon>
        <taxon>Gobioidei</taxon>
        <taxon>Gobiidae</taxon>
        <taxon>Gobiinae</taxon>
        <taxon>Knipowitschia</taxon>
    </lineage>
</organism>
<evidence type="ECO:0000313" key="15">
    <source>
        <dbReference type="Proteomes" id="UP001497482"/>
    </source>
</evidence>
<keyword evidence="8" id="KW-0238">DNA-binding</keyword>
<keyword evidence="3" id="KW-0547">Nucleotide-binding</keyword>
<evidence type="ECO:0000256" key="8">
    <source>
        <dbReference type="ARBA" id="ARBA00023125"/>
    </source>
</evidence>
<proteinExistence type="inferred from homology"/>
<dbReference type="Pfam" id="PF02735">
    <property type="entry name" value="Ku"/>
    <property type="match status" value="1"/>
</dbReference>
<feature type="compositionally biased region" description="Basic and acidic residues" evidence="12">
    <location>
        <begin position="492"/>
        <end position="502"/>
    </location>
</feature>
<dbReference type="Proteomes" id="UP001497482">
    <property type="component" value="Chromosome 4"/>
</dbReference>
<feature type="region of interest" description="Disordered" evidence="12">
    <location>
        <begin position="471"/>
        <end position="502"/>
    </location>
</feature>
<dbReference type="InterPro" id="IPR047087">
    <property type="entry name" value="KU70_core_dom"/>
</dbReference>
<dbReference type="InterPro" id="IPR016194">
    <property type="entry name" value="SPOC-like_C_dom_sf"/>
</dbReference>
<evidence type="ECO:0000256" key="11">
    <source>
        <dbReference type="ARBA" id="ARBA00023242"/>
    </source>
</evidence>
<evidence type="ECO:0000256" key="10">
    <source>
        <dbReference type="ARBA" id="ARBA00023204"/>
    </source>
</evidence>
<dbReference type="PANTHER" id="PTHR12604">
    <property type="entry name" value="KU AUTOANTIGEN DNA HELICASE"/>
    <property type="match status" value="1"/>
</dbReference>
<dbReference type="Gene3D" id="3.40.50.410">
    <property type="entry name" value="von Willebrand factor, type A domain"/>
    <property type="match status" value="1"/>
</dbReference>
<dbReference type="Gene3D" id="4.10.970.10">
    <property type="entry name" value="Ku70, bridge and pillars"/>
    <property type="match status" value="1"/>
</dbReference>
<comment type="subcellular location">
    <subcellularLocation>
        <location evidence="1">Nucleus</location>
    </subcellularLocation>
</comment>
<dbReference type="InterPro" id="IPR003034">
    <property type="entry name" value="SAP_dom"/>
</dbReference>
<gene>
    <name evidence="14" type="ORF">KC01_LOCUS32317</name>
</gene>
<dbReference type="PANTHER" id="PTHR12604:SF2">
    <property type="entry name" value="X-RAY REPAIR CROSS-COMPLEMENTING PROTEIN 6"/>
    <property type="match status" value="1"/>
</dbReference>
<evidence type="ECO:0000256" key="12">
    <source>
        <dbReference type="SAM" id="MobiDB-lite"/>
    </source>
</evidence>
<dbReference type="GO" id="GO:0006303">
    <property type="term" value="P:double-strand break repair via nonhomologous end joining"/>
    <property type="evidence" value="ECO:0007669"/>
    <property type="project" value="InterPro"/>
</dbReference>
<dbReference type="Gene3D" id="2.40.290.10">
    <property type="match status" value="1"/>
</dbReference>
<evidence type="ECO:0000313" key="14">
    <source>
        <dbReference type="EMBL" id="CAL1604880.1"/>
    </source>
</evidence>
<keyword evidence="10" id="KW-0234">DNA repair</keyword>
<feature type="domain" description="Ku" evidence="13">
    <location>
        <begin position="265"/>
        <end position="393"/>
    </location>
</feature>
<keyword evidence="9" id="KW-0233">DNA recombination</keyword>
<evidence type="ECO:0000256" key="9">
    <source>
        <dbReference type="ARBA" id="ARBA00023172"/>
    </source>
</evidence>
<keyword evidence="11" id="KW-0539">Nucleus</keyword>
<dbReference type="InterPro" id="IPR005161">
    <property type="entry name" value="Ku_N"/>
</dbReference>
<dbReference type="Gene3D" id="1.10.1600.10">
    <property type="match status" value="1"/>
</dbReference>
<dbReference type="GO" id="GO:0003678">
    <property type="term" value="F:DNA helicase activity"/>
    <property type="evidence" value="ECO:0007669"/>
    <property type="project" value="InterPro"/>
</dbReference>
<dbReference type="EMBL" id="OZ035826">
    <property type="protein sequence ID" value="CAL1604880.1"/>
    <property type="molecule type" value="Genomic_DNA"/>
</dbReference>
<dbReference type="GO" id="GO:0003690">
    <property type="term" value="F:double-stranded DNA binding"/>
    <property type="evidence" value="ECO:0007669"/>
    <property type="project" value="TreeGrafter"/>
</dbReference>
<dbReference type="Gene3D" id="1.10.720.30">
    <property type="entry name" value="SAP domain"/>
    <property type="match status" value="1"/>
</dbReference>
<dbReference type="SUPFAM" id="SSF100939">
    <property type="entry name" value="SPOC domain-like"/>
    <property type="match status" value="1"/>
</dbReference>
<dbReference type="Pfam" id="PF02037">
    <property type="entry name" value="SAP"/>
    <property type="match status" value="1"/>
</dbReference>
<name>A0AAV2LRD3_KNICA</name>
<dbReference type="GO" id="GO:0006310">
    <property type="term" value="P:DNA recombination"/>
    <property type="evidence" value="ECO:0007669"/>
    <property type="project" value="UniProtKB-KW"/>
</dbReference>